<keyword evidence="4" id="KW-0418">Kinase</keyword>
<dbReference type="InterPro" id="IPR000719">
    <property type="entry name" value="Prot_kinase_dom"/>
</dbReference>
<dbReference type="CDD" id="cd00180">
    <property type="entry name" value="PKc"/>
    <property type="match status" value="1"/>
</dbReference>
<dbReference type="Gene3D" id="1.10.510.10">
    <property type="entry name" value="Transferase(Phosphotransferase) domain 1"/>
    <property type="match status" value="1"/>
</dbReference>
<proteinExistence type="predicted"/>
<keyword evidence="2" id="KW-0067">ATP-binding</keyword>
<protein>
    <submittedName>
        <fullName evidence="4">Protein containing Serine/threonine protein kinase-related domain protein</fullName>
        <ecNumber evidence="4">2.7.-.-</ecNumber>
    </submittedName>
</protein>
<evidence type="ECO:0000256" key="1">
    <source>
        <dbReference type="ARBA" id="ARBA00022741"/>
    </source>
</evidence>
<keyword evidence="4" id="KW-0808">Transferase</keyword>
<dbReference type="EC" id="2.7.-.-" evidence="4"/>
<dbReference type="GO" id="GO:0004674">
    <property type="term" value="F:protein serine/threonine kinase activity"/>
    <property type="evidence" value="ECO:0007669"/>
    <property type="project" value="UniProtKB-KW"/>
</dbReference>
<gene>
    <name evidence="4" type="ORF">OBE_09549</name>
</gene>
<keyword evidence="4" id="KW-0723">Serine/threonine-protein kinase</keyword>
<feature type="domain" description="Protein kinase" evidence="3">
    <location>
        <begin position="1"/>
        <end position="146"/>
    </location>
</feature>
<dbReference type="GO" id="GO:0005524">
    <property type="term" value="F:ATP binding"/>
    <property type="evidence" value="ECO:0007669"/>
    <property type="project" value="UniProtKB-KW"/>
</dbReference>
<reference evidence="4" key="1">
    <citation type="journal article" date="2013" name="Environ. Microbiol.">
        <title>Microbiota from the distal guts of lean and obese adolescents exhibit partial functional redundancy besides clear differences in community structure.</title>
        <authorList>
            <person name="Ferrer M."/>
            <person name="Ruiz A."/>
            <person name="Lanza F."/>
            <person name="Haange S.B."/>
            <person name="Oberbach A."/>
            <person name="Till H."/>
            <person name="Bargiela R."/>
            <person name="Campoy C."/>
            <person name="Segura M.T."/>
            <person name="Richter M."/>
            <person name="von Bergen M."/>
            <person name="Seifert J."/>
            <person name="Suarez A."/>
        </authorList>
    </citation>
    <scope>NUCLEOTIDE SEQUENCE</scope>
</reference>
<keyword evidence="1" id="KW-0547">Nucleotide-binding</keyword>
<organism evidence="4">
    <name type="scientific">human gut metagenome</name>
    <dbReference type="NCBI Taxonomy" id="408170"/>
    <lineage>
        <taxon>unclassified sequences</taxon>
        <taxon>metagenomes</taxon>
        <taxon>organismal metagenomes</taxon>
    </lineage>
</organism>
<sequence length="146" mass="16654">MSELSNYIDEYLKTEYTLKSTLKDSVQSSVYLYQKNDSAKQIVKISQKNRNDHVLRRLRGQLHKNTATIYEVCSNDEDVTVLEEYISGATLRHIVEANGGTLKRELAVKYALDICNGLVFIHSLGIIHRDIKPSNIIITEQAKRLS</sequence>
<accession>K1SEX0</accession>
<dbReference type="InterPro" id="IPR008271">
    <property type="entry name" value="Ser/Thr_kinase_AS"/>
</dbReference>
<name>K1SEX0_9ZZZZ</name>
<dbReference type="AlphaFoldDB" id="K1SEX0"/>
<comment type="caution">
    <text evidence="4">The sequence shown here is derived from an EMBL/GenBank/DDBJ whole genome shotgun (WGS) entry which is preliminary data.</text>
</comment>
<dbReference type="Pfam" id="PF00069">
    <property type="entry name" value="Pkinase"/>
    <property type="match status" value="1"/>
</dbReference>
<dbReference type="PROSITE" id="PS50011">
    <property type="entry name" value="PROTEIN_KINASE_DOM"/>
    <property type="match status" value="1"/>
</dbReference>
<evidence type="ECO:0000313" key="4">
    <source>
        <dbReference type="EMBL" id="EKC59337.1"/>
    </source>
</evidence>
<evidence type="ECO:0000256" key="2">
    <source>
        <dbReference type="ARBA" id="ARBA00022840"/>
    </source>
</evidence>
<dbReference type="EMBL" id="AJWZ01006593">
    <property type="protein sequence ID" value="EKC59337.1"/>
    <property type="molecule type" value="Genomic_DNA"/>
</dbReference>
<dbReference type="PANTHER" id="PTHR24346:SF30">
    <property type="entry name" value="MATERNAL EMBRYONIC LEUCINE ZIPPER KINASE"/>
    <property type="match status" value="1"/>
</dbReference>
<dbReference type="GO" id="GO:0035556">
    <property type="term" value="P:intracellular signal transduction"/>
    <property type="evidence" value="ECO:0007669"/>
    <property type="project" value="TreeGrafter"/>
</dbReference>
<dbReference type="GO" id="GO:0005737">
    <property type="term" value="C:cytoplasm"/>
    <property type="evidence" value="ECO:0007669"/>
    <property type="project" value="TreeGrafter"/>
</dbReference>
<dbReference type="InterPro" id="IPR011009">
    <property type="entry name" value="Kinase-like_dom_sf"/>
</dbReference>
<dbReference type="SUPFAM" id="SSF56112">
    <property type="entry name" value="Protein kinase-like (PK-like)"/>
    <property type="match status" value="1"/>
</dbReference>
<dbReference type="PROSITE" id="PS00108">
    <property type="entry name" value="PROTEIN_KINASE_ST"/>
    <property type="match status" value="1"/>
</dbReference>
<evidence type="ECO:0000259" key="3">
    <source>
        <dbReference type="PROSITE" id="PS50011"/>
    </source>
</evidence>
<dbReference type="PANTHER" id="PTHR24346">
    <property type="entry name" value="MAP/MICROTUBULE AFFINITY-REGULATING KINASE"/>
    <property type="match status" value="1"/>
</dbReference>